<evidence type="ECO:0000313" key="2">
    <source>
        <dbReference type="EMBL" id="SPO02782.1"/>
    </source>
</evidence>
<gene>
    <name evidence="2" type="ORF">DNG_05457</name>
</gene>
<feature type="region of interest" description="Disordered" evidence="1">
    <location>
        <begin position="1"/>
        <end position="65"/>
    </location>
</feature>
<proteinExistence type="predicted"/>
<dbReference type="AlphaFoldDB" id="A0AAE8MYE3"/>
<dbReference type="EMBL" id="ONZQ02000007">
    <property type="protein sequence ID" value="SPO02782.1"/>
    <property type="molecule type" value="Genomic_DNA"/>
</dbReference>
<accession>A0AAE8MYE3</accession>
<feature type="compositionally biased region" description="Basic and acidic residues" evidence="1">
    <location>
        <begin position="79"/>
        <end position="88"/>
    </location>
</feature>
<keyword evidence="3" id="KW-1185">Reference proteome</keyword>
<feature type="region of interest" description="Disordered" evidence="1">
    <location>
        <begin position="79"/>
        <end position="137"/>
    </location>
</feature>
<reference evidence="2" key="1">
    <citation type="submission" date="2018-03" db="EMBL/GenBank/DDBJ databases">
        <authorList>
            <person name="Guldener U."/>
        </authorList>
    </citation>
    <scope>NUCLEOTIDE SEQUENCE</scope>
</reference>
<organism evidence="2 3">
    <name type="scientific">Cephalotrichum gorgonifer</name>
    <dbReference type="NCBI Taxonomy" id="2041049"/>
    <lineage>
        <taxon>Eukaryota</taxon>
        <taxon>Fungi</taxon>
        <taxon>Dikarya</taxon>
        <taxon>Ascomycota</taxon>
        <taxon>Pezizomycotina</taxon>
        <taxon>Sordariomycetes</taxon>
        <taxon>Hypocreomycetidae</taxon>
        <taxon>Microascales</taxon>
        <taxon>Microascaceae</taxon>
        <taxon>Cephalotrichum</taxon>
    </lineage>
</organism>
<name>A0AAE8MYE3_9PEZI</name>
<evidence type="ECO:0000256" key="1">
    <source>
        <dbReference type="SAM" id="MobiDB-lite"/>
    </source>
</evidence>
<comment type="caution">
    <text evidence="2">The sequence shown here is derived from an EMBL/GenBank/DDBJ whole genome shotgun (WGS) entry which is preliminary data.</text>
</comment>
<sequence>MEDSAMAPPQSNLSRPLGISPTKTGKHVRIEDDPEDQILMGRCPHESPGSRVQTPGGNQHGYRLGDEDQCVYQSKEDMDHVYSQDKSHQVQQTAQYQKHGQKLEQSHQKSGQPETHEQSSAPRVGATPQTPGVYLHTSINPTMSVGLGYAHGYPVLPTQPSAPVNNILHQPFLQDLNPGVNPFNTTYIGARNMTYYRNTHSQQGSRYDPLALHFQPPVPDTTYGPMTHIYVPGQDPPGLHAPADGPVQVRHFTFNVQSQGPVAKPPTHALMVVQPATVQVPPCCSPGFCAELADQCKLIASRDPMMGVCYEFAGAKFASRVPLQPQAGISATPTLMVHHQLTIPAVHLQHSGPEIQYPGQSAMIGGQIMPGAYPSQPAQNPIICAPAPVTAVPGIGLPMAPFPTDTTGASKTMTDIQAHHHEITMANPNLEPEDFQPASTYPSKMYYCRELDGNWTLRTRYAIDKMGEWRWYQTPEGAFYAVRLPN</sequence>
<protein>
    <submittedName>
        <fullName evidence="2">Uncharacterized protein</fullName>
    </submittedName>
</protein>
<feature type="compositionally biased region" description="Polar residues" evidence="1">
    <location>
        <begin position="108"/>
        <end position="121"/>
    </location>
</feature>
<dbReference type="Proteomes" id="UP001187682">
    <property type="component" value="Unassembled WGS sequence"/>
</dbReference>
<feature type="compositionally biased region" description="Polar residues" evidence="1">
    <location>
        <begin position="89"/>
        <end position="98"/>
    </location>
</feature>
<evidence type="ECO:0000313" key="3">
    <source>
        <dbReference type="Proteomes" id="UP001187682"/>
    </source>
</evidence>